<accession>A0A167ULS3</accession>
<dbReference type="OrthoDB" id="202672at2759"/>
<feature type="transmembrane region" description="Helical" evidence="6">
    <location>
        <begin position="33"/>
        <end position="54"/>
    </location>
</feature>
<dbReference type="InterPro" id="IPR024512">
    <property type="entry name" value="Ser_palmitoyltrfase_ssu-like"/>
</dbReference>
<dbReference type="STRING" id="1081102.A0A167ULS3"/>
<dbReference type="Proteomes" id="UP000076874">
    <property type="component" value="Unassembled WGS sequence"/>
</dbReference>
<reference evidence="7 8" key="1">
    <citation type="journal article" date="2016" name="Genome Biol. Evol.">
        <title>Divergent and convergent evolution of fungal pathogenicity.</title>
        <authorList>
            <person name="Shang Y."/>
            <person name="Xiao G."/>
            <person name="Zheng P."/>
            <person name="Cen K."/>
            <person name="Zhan S."/>
            <person name="Wang C."/>
        </authorList>
    </citation>
    <scope>NUCLEOTIDE SEQUENCE [LARGE SCALE GENOMIC DNA]</scope>
    <source>
        <strain evidence="7 8">RCEF 264</strain>
    </source>
</reference>
<gene>
    <name evidence="7" type="ORF">SPI_04556</name>
</gene>
<evidence type="ECO:0000256" key="5">
    <source>
        <dbReference type="ARBA" id="ARBA00023136"/>
    </source>
</evidence>
<evidence type="ECO:0000256" key="4">
    <source>
        <dbReference type="ARBA" id="ARBA00022989"/>
    </source>
</evidence>
<sequence length="133" mass="14053">MSPLERFSKWVQLKVYQLDVTYSLNMLTPMERLCCYSILFLLVGLTTIAAFLYLPQHVAFLVGRVWFYVHGDSLGNGSGSADATAPGRMLVQSLTDATKAVFAAAAGNGGSESSISSGAAAATQAAASLVKEL</sequence>
<keyword evidence="8" id="KW-1185">Reference proteome</keyword>
<evidence type="ECO:0000256" key="1">
    <source>
        <dbReference type="ARBA" id="ARBA00004477"/>
    </source>
</evidence>
<keyword evidence="5 6" id="KW-0472">Membrane</keyword>
<dbReference type="EMBL" id="AZHD01000007">
    <property type="protein sequence ID" value="OAA61697.1"/>
    <property type="molecule type" value="Genomic_DNA"/>
</dbReference>
<keyword evidence="4 6" id="KW-1133">Transmembrane helix</keyword>
<organism evidence="7 8">
    <name type="scientific">Niveomyces insectorum RCEF 264</name>
    <dbReference type="NCBI Taxonomy" id="1081102"/>
    <lineage>
        <taxon>Eukaryota</taxon>
        <taxon>Fungi</taxon>
        <taxon>Dikarya</taxon>
        <taxon>Ascomycota</taxon>
        <taxon>Pezizomycotina</taxon>
        <taxon>Sordariomycetes</taxon>
        <taxon>Hypocreomycetidae</taxon>
        <taxon>Hypocreales</taxon>
        <taxon>Cordycipitaceae</taxon>
        <taxon>Niveomyces</taxon>
    </lineage>
</organism>
<comment type="subcellular location">
    <subcellularLocation>
        <location evidence="1">Endoplasmic reticulum membrane</location>
        <topology evidence="1">Multi-pass membrane protein</topology>
    </subcellularLocation>
</comment>
<proteinExistence type="predicted"/>
<evidence type="ECO:0000256" key="2">
    <source>
        <dbReference type="ARBA" id="ARBA00022692"/>
    </source>
</evidence>
<evidence type="ECO:0000256" key="3">
    <source>
        <dbReference type="ARBA" id="ARBA00022824"/>
    </source>
</evidence>
<dbReference type="GO" id="GO:0005789">
    <property type="term" value="C:endoplasmic reticulum membrane"/>
    <property type="evidence" value="ECO:0007669"/>
    <property type="project" value="UniProtKB-SubCell"/>
</dbReference>
<evidence type="ECO:0000313" key="8">
    <source>
        <dbReference type="Proteomes" id="UP000076874"/>
    </source>
</evidence>
<comment type="caution">
    <text evidence="7">The sequence shown here is derived from an EMBL/GenBank/DDBJ whole genome shotgun (WGS) entry which is preliminary data.</text>
</comment>
<dbReference type="Pfam" id="PF11779">
    <property type="entry name" value="SPT_ssu-like"/>
    <property type="match status" value="1"/>
</dbReference>
<evidence type="ECO:0000313" key="7">
    <source>
        <dbReference type="EMBL" id="OAA61697.1"/>
    </source>
</evidence>
<dbReference type="AlphaFoldDB" id="A0A167ULS3"/>
<name>A0A167ULS3_9HYPO</name>
<keyword evidence="2 6" id="KW-0812">Transmembrane</keyword>
<keyword evidence="3" id="KW-0256">Endoplasmic reticulum</keyword>
<protein>
    <submittedName>
        <fullName evidence="7">Uncharacterized protein</fullName>
    </submittedName>
</protein>
<evidence type="ECO:0000256" key="6">
    <source>
        <dbReference type="SAM" id="Phobius"/>
    </source>
</evidence>